<dbReference type="EMBL" id="WHLY01000002">
    <property type="protein sequence ID" value="MPR36557.1"/>
    <property type="molecule type" value="Genomic_DNA"/>
</dbReference>
<reference evidence="1 2" key="1">
    <citation type="submission" date="2019-10" db="EMBL/GenBank/DDBJ databases">
        <title>Draft Genome Sequence of Cytophagaceae sp. SJW1-29.</title>
        <authorList>
            <person name="Choi A."/>
        </authorList>
    </citation>
    <scope>NUCLEOTIDE SEQUENCE [LARGE SCALE GENOMIC DNA]</scope>
    <source>
        <strain evidence="1 2">SJW1-29</strain>
    </source>
</reference>
<accession>A0A7C9BLG3</accession>
<evidence type="ECO:0000313" key="2">
    <source>
        <dbReference type="Proteomes" id="UP000479293"/>
    </source>
</evidence>
<protein>
    <submittedName>
        <fullName evidence="1">Uncharacterized protein</fullName>
    </submittedName>
</protein>
<sequence length="287" mass="33178">MKEFLMNGRKHSFPENWTEVPKAQLPEVLKLVFVEPESGSTYHELLRVLLGFSGYQWRKQMRHFFGASRSEEHKVASTEALAELLRPLHWMRTDELTVPPFASITVDGQPWLLFEPGLATMSFGELTDAYIHAQAFVKQLVEGEERLDYLVATVCRPALPERDRQAPEWNGDPREFYNEHQVRARAVRLRGRFAEQKVLALVYFMGSLKDFYAHFDIFESGESGPPRKEDYPGQALIKNHHLLAEKQIFGNMAATRQANAHEVFQFLEEHHKDVKAENERIKAQNDA</sequence>
<keyword evidence="2" id="KW-1185">Reference proteome</keyword>
<proteinExistence type="predicted"/>
<organism evidence="1 2">
    <name type="scientific">Salmonirosea aquatica</name>
    <dbReference type="NCBI Taxonomy" id="2654236"/>
    <lineage>
        <taxon>Bacteria</taxon>
        <taxon>Pseudomonadati</taxon>
        <taxon>Bacteroidota</taxon>
        <taxon>Cytophagia</taxon>
        <taxon>Cytophagales</taxon>
        <taxon>Spirosomataceae</taxon>
        <taxon>Salmonirosea</taxon>
    </lineage>
</organism>
<comment type="caution">
    <text evidence="1">The sequence shown here is derived from an EMBL/GenBank/DDBJ whole genome shotgun (WGS) entry which is preliminary data.</text>
</comment>
<evidence type="ECO:0000313" key="1">
    <source>
        <dbReference type="EMBL" id="MPR36557.1"/>
    </source>
</evidence>
<dbReference type="RefSeq" id="WP_152764570.1">
    <property type="nucleotide sequence ID" value="NZ_WHLY01000002.1"/>
</dbReference>
<gene>
    <name evidence="1" type="ORF">GBK04_25255</name>
</gene>
<name>A0A7C9BLG3_9BACT</name>
<dbReference type="AlphaFoldDB" id="A0A7C9BLG3"/>
<dbReference type="Proteomes" id="UP000479293">
    <property type="component" value="Unassembled WGS sequence"/>
</dbReference>